<dbReference type="Proteomes" id="UP001151071">
    <property type="component" value="Unassembled WGS sequence"/>
</dbReference>
<feature type="transmembrane region" description="Helical" evidence="1">
    <location>
        <begin position="106"/>
        <end position="127"/>
    </location>
</feature>
<feature type="transmembrane region" description="Helical" evidence="1">
    <location>
        <begin position="57"/>
        <end position="85"/>
    </location>
</feature>
<feature type="transmembrane region" description="Helical" evidence="1">
    <location>
        <begin position="147"/>
        <end position="164"/>
    </location>
</feature>
<proteinExistence type="predicted"/>
<dbReference type="EMBL" id="JAPYYP010000004">
    <property type="protein sequence ID" value="MDA5107826.1"/>
    <property type="molecule type" value="Genomic_DNA"/>
</dbReference>
<dbReference type="AlphaFoldDB" id="A0A9X3TNN3"/>
<evidence type="ECO:0000256" key="1">
    <source>
        <dbReference type="SAM" id="Phobius"/>
    </source>
</evidence>
<evidence type="ECO:0000313" key="3">
    <source>
        <dbReference type="Proteomes" id="UP001151071"/>
    </source>
</evidence>
<dbReference type="PANTHER" id="PTHR36833:SF1">
    <property type="entry name" value="INTEGRAL MEMBRANE TRANSPORT PROTEIN"/>
    <property type="match status" value="1"/>
</dbReference>
<comment type="caution">
    <text evidence="2">The sequence shown here is derived from an EMBL/GenBank/DDBJ whole genome shotgun (WGS) entry which is preliminary data.</text>
</comment>
<dbReference type="InterPro" id="IPR010390">
    <property type="entry name" value="ABC-2_transporter-like"/>
</dbReference>
<keyword evidence="1" id="KW-1133">Transmembrane helix</keyword>
<evidence type="ECO:0000313" key="2">
    <source>
        <dbReference type="EMBL" id="MDA5107826.1"/>
    </source>
</evidence>
<name>A0A9X3TNN3_9BACL</name>
<keyword evidence="3" id="KW-1185">Reference proteome</keyword>
<dbReference type="PANTHER" id="PTHR36833">
    <property type="entry name" value="SLR0610 PROTEIN-RELATED"/>
    <property type="match status" value="1"/>
</dbReference>
<accession>A0A9X3TNN3</accession>
<reference evidence="2" key="1">
    <citation type="submission" date="2022-12" db="EMBL/GenBank/DDBJ databases">
        <title>Draft genome sequence of the thermophilic strain Brevibacillus thermoruber HT42, isolated from Los Humeros, Puebla, Mexico, with biotechnological potential.</title>
        <authorList>
            <person name="Lara Sanchez J."/>
            <person name="Solis Palacios R."/>
            <person name="Bustos Baena A.S."/>
            <person name="Ruz Baez A.E."/>
            <person name="Espinosa Luna G."/>
            <person name="Oliart Ros R.M."/>
        </authorList>
    </citation>
    <scope>NUCLEOTIDE SEQUENCE</scope>
    <source>
        <strain evidence="2">HT42</strain>
    </source>
</reference>
<dbReference type="RefSeq" id="WP_271139646.1">
    <property type="nucleotide sequence ID" value="NZ_JAPYYP010000004.1"/>
</dbReference>
<keyword evidence="1" id="KW-0812">Transmembrane</keyword>
<dbReference type="Pfam" id="PF06182">
    <property type="entry name" value="ABC2_membrane_6"/>
    <property type="match status" value="1"/>
</dbReference>
<sequence length="176" mass="19151">MLQGELDQLLIRPLSPLALLLTRNLELGRIGGIVQGLDVFGVAVAGLHAQGKPVWDVVLYAPVALLSGSAIFFALSLATAPLCFWTHQTKDLQTFTLYAPANASNYPVSLYPGWLKGLFFSVIPVAFVNYVPMRYLLGKGGDWYDPLLTPLVAAASVFVAVRFWNRGIRAYHSTGS</sequence>
<keyword evidence="1" id="KW-0472">Membrane</keyword>
<protein>
    <submittedName>
        <fullName evidence="2">ABC-2 family transporter protein</fullName>
    </submittedName>
</protein>
<organism evidence="2 3">
    <name type="scientific">Brevibacillus thermoruber</name>
    <dbReference type="NCBI Taxonomy" id="33942"/>
    <lineage>
        <taxon>Bacteria</taxon>
        <taxon>Bacillati</taxon>
        <taxon>Bacillota</taxon>
        <taxon>Bacilli</taxon>
        <taxon>Bacillales</taxon>
        <taxon>Paenibacillaceae</taxon>
        <taxon>Brevibacillus</taxon>
    </lineage>
</organism>
<gene>
    <name evidence="2" type="ORF">O3V59_05610</name>
</gene>